<dbReference type="EMBL" id="CP034170">
    <property type="protein sequence ID" value="AZI58384.1"/>
    <property type="molecule type" value="Genomic_DNA"/>
</dbReference>
<dbReference type="AlphaFoldDB" id="A0A3G8ZV81"/>
<dbReference type="RefSeq" id="WP_124799293.1">
    <property type="nucleotide sequence ID" value="NZ_CP034170.1"/>
</dbReference>
<keyword evidence="1" id="KW-1133">Transmembrane helix</keyword>
<dbReference type="KEGG" id="nak:EH165_09770"/>
<keyword evidence="1" id="KW-0812">Transmembrane</keyword>
<name>A0A3G8ZV81_9ACTN</name>
<organism evidence="2 3">
    <name type="scientific">Nakamurella antarctica</name>
    <dbReference type="NCBI Taxonomy" id="1902245"/>
    <lineage>
        <taxon>Bacteria</taxon>
        <taxon>Bacillati</taxon>
        <taxon>Actinomycetota</taxon>
        <taxon>Actinomycetes</taxon>
        <taxon>Nakamurellales</taxon>
        <taxon>Nakamurellaceae</taxon>
        <taxon>Nakamurella</taxon>
    </lineage>
</organism>
<dbReference type="Proteomes" id="UP000268084">
    <property type="component" value="Chromosome"/>
</dbReference>
<gene>
    <name evidence="2" type="ORF">EH165_09770</name>
</gene>
<sequence length="110" mass="11397">MTVTPNYMLVDDDGAPLGMVDPEAISTAGARLAFEFANACDDQDALNQITARYITEAGPAGFGYVATAALSIITTVVLSGVLAVTDALGTDMRTGIKALAEGRDPNEETK</sequence>
<evidence type="ECO:0000313" key="3">
    <source>
        <dbReference type="Proteomes" id="UP000268084"/>
    </source>
</evidence>
<dbReference type="OrthoDB" id="4468535at2"/>
<accession>A0A3G8ZV81</accession>
<protein>
    <submittedName>
        <fullName evidence="2">Uncharacterized protein</fullName>
    </submittedName>
</protein>
<reference evidence="2 3" key="1">
    <citation type="submission" date="2018-11" db="EMBL/GenBank/DDBJ databases">
        <authorList>
            <person name="Da X."/>
        </authorList>
    </citation>
    <scope>NUCLEOTIDE SEQUENCE [LARGE SCALE GENOMIC DNA]</scope>
    <source>
        <strain evidence="2 3">S14-144</strain>
    </source>
</reference>
<feature type="transmembrane region" description="Helical" evidence="1">
    <location>
        <begin position="62"/>
        <end position="84"/>
    </location>
</feature>
<evidence type="ECO:0000256" key="1">
    <source>
        <dbReference type="SAM" id="Phobius"/>
    </source>
</evidence>
<keyword evidence="1" id="KW-0472">Membrane</keyword>
<keyword evidence="3" id="KW-1185">Reference proteome</keyword>
<proteinExistence type="predicted"/>
<reference evidence="2 3" key="2">
    <citation type="submission" date="2018-12" db="EMBL/GenBank/DDBJ databases">
        <title>Nakamurella antarcticus sp. nov., isolated from Antarctica South Shetland Islands soil.</title>
        <authorList>
            <person name="Peng F."/>
        </authorList>
    </citation>
    <scope>NUCLEOTIDE SEQUENCE [LARGE SCALE GENOMIC DNA]</scope>
    <source>
        <strain evidence="2 3">S14-144</strain>
    </source>
</reference>
<evidence type="ECO:0000313" key="2">
    <source>
        <dbReference type="EMBL" id="AZI58384.1"/>
    </source>
</evidence>